<proteinExistence type="predicted"/>
<keyword evidence="11 15" id="KW-0472">Membrane</keyword>
<dbReference type="PROSITE" id="PS50109">
    <property type="entry name" value="HIS_KIN"/>
    <property type="match status" value="1"/>
</dbReference>
<feature type="coiled-coil region" evidence="14">
    <location>
        <begin position="519"/>
        <end position="546"/>
    </location>
</feature>
<keyword evidence="4" id="KW-1003">Cell membrane</keyword>
<dbReference type="Gene3D" id="1.10.287.130">
    <property type="match status" value="1"/>
</dbReference>
<dbReference type="EC" id="2.7.13.3" evidence="3"/>
<dbReference type="PANTHER" id="PTHR45339:SF1">
    <property type="entry name" value="HYBRID SIGNAL TRANSDUCTION HISTIDINE KINASE J"/>
    <property type="match status" value="1"/>
</dbReference>
<feature type="modified residue" description="4-aspartylphosphate" evidence="13">
    <location>
        <position position="977"/>
    </location>
</feature>
<dbReference type="Proteomes" id="UP001620405">
    <property type="component" value="Unassembled WGS sequence"/>
</dbReference>
<evidence type="ECO:0000256" key="9">
    <source>
        <dbReference type="ARBA" id="ARBA00022989"/>
    </source>
</evidence>
<dbReference type="Gene3D" id="3.30.565.10">
    <property type="entry name" value="Histidine kinase-like ATPase, C-terminal domain"/>
    <property type="match status" value="1"/>
</dbReference>
<keyword evidence="7" id="KW-0547">Nucleotide-binding</keyword>
<dbReference type="InterPro" id="IPR003661">
    <property type="entry name" value="HisK_dim/P_dom"/>
</dbReference>
<evidence type="ECO:0000256" key="6">
    <source>
        <dbReference type="ARBA" id="ARBA00022692"/>
    </source>
</evidence>
<dbReference type="SMART" id="SM00387">
    <property type="entry name" value="HATPase_c"/>
    <property type="match status" value="1"/>
</dbReference>
<feature type="domain" description="Response regulatory" evidence="17">
    <location>
        <begin position="928"/>
        <end position="1042"/>
    </location>
</feature>
<dbReference type="Pfam" id="PF02518">
    <property type="entry name" value="HATPase_c"/>
    <property type="match status" value="1"/>
</dbReference>
<gene>
    <name evidence="19" type="ORF">ISP13_15310</name>
</gene>
<keyword evidence="5 13" id="KW-0597">Phosphoprotein</keyword>
<dbReference type="InterPro" id="IPR036890">
    <property type="entry name" value="HATPase_C_sf"/>
</dbReference>
<feature type="domain" description="HPt" evidence="18">
    <location>
        <begin position="1058"/>
        <end position="1152"/>
    </location>
</feature>
<evidence type="ECO:0000256" key="11">
    <source>
        <dbReference type="ARBA" id="ARBA00023136"/>
    </source>
</evidence>
<evidence type="ECO:0000256" key="8">
    <source>
        <dbReference type="ARBA" id="ARBA00022840"/>
    </source>
</evidence>
<evidence type="ECO:0000256" key="14">
    <source>
        <dbReference type="SAM" id="Coils"/>
    </source>
</evidence>
<dbReference type="InterPro" id="IPR036097">
    <property type="entry name" value="HisK_dim/P_sf"/>
</dbReference>
<keyword evidence="9 15" id="KW-1133">Transmembrane helix</keyword>
<evidence type="ECO:0000256" key="7">
    <source>
        <dbReference type="ARBA" id="ARBA00022741"/>
    </source>
</evidence>
<dbReference type="CDD" id="cd16922">
    <property type="entry name" value="HATPase_EvgS-ArcB-TorS-like"/>
    <property type="match status" value="1"/>
</dbReference>
<dbReference type="InterPro" id="IPR036641">
    <property type="entry name" value="HPT_dom_sf"/>
</dbReference>
<evidence type="ECO:0000256" key="10">
    <source>
        <dbReference type="ARBA" id="ARBA00023012"/>
    </source>
</evidence>
<dbReference type="SUPFAM" id="SSF47226">
    <property type="entry name" value="Histidine-containing phosphotransfer domain, HPT domain"/>
    <property type="match status" value="1"/>
</dbReference>
<dbReference type="Pfam" id="PF00512">
    <property type="entry name" value="HisKA"/>
    <property type="match status" value="1"/>
</dbReference>
<dbReference type="PROSITE" id="PS50110">
    <property type="entry name" value="RESPONSE_REGULATORY"/>
    <property type="match status" value="1"/>
</dbReference>
<dbReference type="PANTHER" id="PTHR45339">
    <property type="entry name" value="HYBRID SIGNAL TRANSDUCTION HISTIDINE KINASE J"/>
    <property type="match status" value="1"/>
</dbReference>
<dbReference type="PROSITE" id="PS50894">
    <property type="entry name" value="HPT"/>
    <property type="match status" value="1"/>
</dbReference>
<dbReference type="SMART" id="SM00388">
    <property type="entry name" value="HisKA"/>
    <property type="match status" value="1"/>
</dbReference>
<dbReference type="InterPro" id="IPR005467">
    <property type="entry name" value="His_kinase_dom"/>
</dbReference>
<evidence type="ECO:0000256" key="15">
    <source>
        <dbReference type="SAM" id="Phobius"/>
    </source>
</evidence>
<keyword evidence="8" id="KW-0067">ATP-binding</keyword>
<dbReference type="InterPro" id="IPR011006">
    <property type="entry name" value="CheY-like_superfamily"/>
</dbReference>
<keyword evidence="20" id="KW-1185">Reference proteome</keyword>
<evidence type="ECO:0000256" key="4">
    <source>
        <dbReference type="ARBA" id="ARBA00022475"/>
    </source>
</evidence>
<evidence type="ECO:0000256" key="1">
    <source>
        <dbReference type="ARBA" id="ARBA00000085"/>
    </source>
</evidence>
<comment type="caution">
    <text evidence="19">The sequence shown here is derived from an EMBL/GenBank/DDBJ whole genome shotgun (WGS) entry which is preliminary data.</text>
</comment>
<evidence type="ECO:0000259" key="16">
    <source>
        <dbReference type="PROSITE" id="PS50109"/>
    </source>
</evidence>
<dbReference type="SUPFAM" id="SSF55874">
    <property type="entry name" value="ATPase domain of HSP90 chaperone/DNA topoisomerase II/histidine kinase"/>
    <property type="match status" value="1"/>
</dbReference>
<dbReference type="SUPFAM" id="SSF52172">
    <property type="entry name" value="CheY-like"/>
    <property type="match status" value="1"/>
</dbReference>
<keyword evidence="10" id="KW-0902">Two-component regulatory system</keyword>
<keyword evidence="6 15" id="KW-0812">Transmembrane</keyword>
<dbReference type="RefSeq" id="WP_284396232.1">
    <property type="nucleotide sequence ID" value="NZ_BSNQ01000003.1"/>
</dbReference>
<name>A0ABW8IY23_9GAMM</name>
<organism evidence="19 20">
    <name type="scientific">Dyella lipolytica</name>
    <dbReference type="NCBI Taxonomy" id="1867835"/>
    <lineage>
        <taxon>Bacteria</taxon>
        <taxon>Pseudomonadati</taxon>
        <taxon>Pseudomonadota</taxon>
        <taxon>Gammaproteobacteria</taxon>
        <taxon>Lysobacterales</taxon>
        <taxon>Rhodanobacteraceae</taxon>
        <taxon>Dyella</taxon>
    </lineage>
</organism>
<protein>
    <recommendedName>
        <fullName evidence="3">histidine kinase</fullName>
        <ecNumber evidence="3">2.7.13.3</ecNumber>
    </recommendedName>
</protein>
<evidence type="ECO:0000256" key="5">
    <source>
        <dbReference type="ARBA" id="ARBA00022553"/>
    </source>
</evidence>
<sequence>MPEPVYHDALTGQRDIAALEQHQQRLLYGGGAVLSLIILLILIASILLTINDYKTDQLDDFRSAKLALDSTFIQRDAGYGRTLNMIEYAWHSKASLLTAKGEAELPGFLAHDNQAVIQASPEAKPWLVLGSSVDTWPREKVELYLGLAHELSVISGTTIIGQDKEPGATGYFYDPSEVLFAFGSGLDVAKLRAAAGQSDRAALFAKLAAPNIDFNDLQALQQLRRGNPTLPVYGMGLPQVLSAAGKNPSTGQPAIVGSLVAMDGDIPIGAFVVYEPMERFVGQLRQIARSDMTVVTEDGQVVFGTGSAADSEMAAAAFRPMLALQPTGNGMAKYRKEGRFFIAERIIGSNWMLVRTYDWADIFRYERLPMLVATTLAVLLLTTLWLLLIRQDRSVFAPALARAKRVYQSEALNRTMIETSPVGLCVIATNNVAPLLQNDLVRGYAIDIPDADITFYRQLLQGYADATQSLNGRPEAREFGFALTDAHKRGTRHLLVAAIPIVYQDRDALFCVLRDVTARIELEENLRKARHDSEQAKLAAEQAKLAAESASRAKSSFVATMSHEIRTPLNGILGHLELLGRSQLDRSQQERLDRIRLSADTLLAIISDVLDFSRIEAGQLDIDPVPFELRPLIEQAALLYAPVAQRKGLKLYYSVESGLAPGYVADVHRIRQVLNNLVSNAVKFTESGRVALRVKRVPEQPGEAARLRFEVIDSGIGMTEEQRLQIFQPFSQADASISRRFGGSGLGLTLCQQISELMGGKIEVQSTPMVGSVFSFEVPVAMVERAQVANPAPLAKRRIALLSAATEWRTEISALLVGWGADVMTAAQPADLDPDWVKQADALVFFGGTRAWTDDDEKILIDRARRVVRATTDGSLLPESRDGAWFVSCYSSAALQAAILDVETDEPIRVDDAARKGQEAPAVACHGTVLLVDDNPVNRELIQQQLETLGYTVDTAEDGVTALGLWRDGRYGIVLTDINMPNMNGYELTQQLRAKGVTQPILAVTATALASEKARCKQAGINDLLLKPLSLERLGEAMSRYFDRVSQPSVSPIKATWASKFPEKVCRVFVESGTRDLDAIRDATHTRNQDALLERLHSLKGALLMLGERDVAEQCAVLETLIDARGIDAACAKLEQLESVMRELLQRYAEVR</sequence>
<dbReference type="SMART" id="SM00448">
    <property type="entry name" value="REC"/>
    <property type="match status" value="1"/>
</dbReference>
<evidence type="ECO:0000313" key="19">
    <source>
        <dbReference type="EMBL" id="MFK2874912.1"/>
    </source>
</evidence>
<keyword evidence="14" id="KW-0175">Coiled coil</keyword>
<dbReference type="InterPro" id="IPR003594">
    <property type="entry name" value="HATPase_dom"/>
</dbReference>
<evidence type="ECO:0000313" key="20">
    <source>
        <dbReference type="Proteomes" id="UP001620405"/>
    </source>
</evidence>
<dbReference type="SUPFAM" id="SSF47384">
    <property type="entry name" value="Homodimeric domain of signal transducing histidine kinase"/>
    <property type="match status" value="1"/>
</dbReference>
<accession>A0ABW8IY23</accession>
<dbReference type="EMBL" id="JADIKG010000013">
    <property type="protein sequence ID" value="MFK2874912.1"/>
    <property type="molecule type" value="Genomic_DNA"/>
</dbReference>
<comment type="subcellular location">
    <subcellularLocation>
        <location evidence="2">Cell membrane</location>
        <topology evidence="2">Multi-pass membrane protein</topology>
    </subcellularLocation>
</comment>
<evidence type="ECO:0000256" key="3">
    <source>
        <dbReference type="ARBA" id="ARBA00012438"/>
    </source>
</evidence>
<evidence type="ECO:0000256" key="12">
    <source>
        <dbReference type="PROSITE-ProRule" id="PRU00110"/>
    </source>
</evidence>
<evidence type="ECO:0000259" key="18">
    <source>
        <dbReference type="PROSITE" id="PS50894"/>
    </source>
</evidence>
<dbReference type="Pfam" id="PF00072">
    <property type="entry name" value="Response_reg"/>
    <property type="match status" value="1"/>
</dbReference>
<evidence type="ECO:0000256" key="2">
    <source>
        <dbReference type="ARBA" id="ARBA00004651"/>
    </source>
</evidence>
<feature type="modified residue" description="Phosphohistidine" evidence="12">
    <location>
        <position position="1097"/>
    </location>
</feature>
<dbReference type="InterPro" id="IPR004358">
    <property type="entry name" value="Sig_transdc_His_kin-like_C"/>
</dbReference>
<comment type="catalytic activity">
    <reaction evidence="1">
        <text>ATP + protein L-histidine = ADP + protein N-phospho-L-histidine.</text>
        <dbReference type="EC" id="2.7.13.3"/>
    </reaction>
</comment>
<reference evidence="19 20" key="1">
    <citation type="submission" date="2020-10" db="EMBL/GenBank/DDBJ databases">
        <title>Phylogeny of dyella-like bacteria.</title>
        <authorList>
            <person name="Fu J."/>
        </authorList>
    </citation>
    <scope>NUCLEOTIDE SEQUENCE [LARGE SCALE GENOMIC DNA]</scope>
    <source>
        <strain evidence="19 20">DHOB07</strain>
    </source>
</reference>
<dbReference type="Pfam" id="PF01627">
    <property type="entry name" value="Hpt"/>
    <property type="match status" value="1"/>
</dbReference>
<feature type="domain" description="Histidine kinase" evidence="16">
    <location>
        <begin position="560"/>
        <end position="782"/>
    </location>
</feature>
<dbReference type="Gene3D" id="1.20.120.160">
    <property type="entry name" value="HPT domain"/>
    <property type="match status" value="1"/>
</dbReference>
<evidence type="ECO:0000256" key="13">
    <source>
        <dbReference type="PROSITE-ProRule" id="PRU00169"/>
    </source>
</evidence>
<dbReference type="InterPro" id="IPR001789">
    <property type="entry name" value="Sig_transdc_resp-reg_receiver"/>
</dbReference>
<dbReference type="CDD" id="cd00082">
    <property type="entry name" value="HisKA"/>
    <property type="match status" value="1"/>
</dbReference>
<dbReference type="CDD" id="cd17546">
    <property type="entry name" value="REC_hyHK_CKI1_RcsC-like"/>
    <property type="match status" value="1"/>
</dbReference>
<dbReference type="InterPro" id="IPR008207">
    <property type="entry name" value="Sig_transdc_His_kin_Hpt_dom"/>
</dbReference>
<dbReference type="PRINTS" id="PR00344">
    <property type="entry name" value="BCTRLSENSOR"/>
</dbReference>
<dbReference type="Gene3D" id="3.40.50.2300">
    <property type="match status" value="1"/>
</dbReference>
<feature type="transmembrane region" description="Helical" evidence="15">
    <location>
        <begin position="26"/>
        <end position="48"/>
    </location>
</feature>
<feature type="transmembrane region" description="Helical" evidence="15">
    <location>
        <begin position="368"/>
        <end position="388"/>
    </location>
</feature>
<evidence type="ECO:0000259" key="17">
    <source>
        <dbReference type="PROSITE" id="PS50110"/>
    </source>
</evidence>